<dbReference type="FunFam" id="1.10.1200.10:FF:000005">
    <property type="entry name" value="Nonribosomal peptide synthetase 1"/>
    <property type="match status" value="2"/>
</dbReference>
<sequence>MINKIEPGSEWCQSSTPSSAQIQEENEMDAVTHGFEKEVNGDVAPLNIRIPTEMIPCNNEDPKYLEALLLLTWCLLLHRGSVDKQNEDCAVFWGSFPASLSSESRPQYEKAVKLHEIILNDKHSVASLLKHIKVLITGSQSDSSSRREDYVMSFSTRESSTSGAFGLNIRQESNFLYISEPQWATLLSSSMAQFQIRAYADILQSVLNNRQLLISDVTDTLGERELTSLWQWNAVVPPAISQCMHDIIGDKMAEHPEKTAVTSWDGELTYGQLDSISSHLAERLIQSGVCLGTVVPLCFEKCMWTVVALLAIMRAGGTFVLTDPQQPESRLCTIVSEVNAQILLTSEKQATLGGRIAQHAKIIIVGPELLQTDDQRCSISLGKVPASTMLYIIFTSGSTGKPKGVMISHENFTTGAIPRAAAVGYKPHSRVLDFPSYAFDVSIDCMLCTLANGGCICVPSDEQRVNDLSGAIQSMDVNMAHMTPSVARVLSVDDLTRLEVLGLGGESLSSADAAIWSKVTKMIIAYGPSECTVGCTINNEIEVALPYTSIGRGVGGITWIVDPDNHDLLTPIGAVGELLIEGSIVGLGYLKDPDRTRQVFIKDPKWLLSGSGSFPGRHGRLYKTGDLVKYDPSGSGNLVFVGRKDRQVKVRGQRVELSEVEYHLGKVLPQDVSIAAEVITPGGKDREPALVAFVSEPKHKQVTKGDDPGETVGFSNELLRSLSKIDKFLGSELPIYMVPTAYIPLRNMPLLVSCKVDRKRLQEIGLALTLQALVGLRTKVTQTTEPRTEAELVLRNIWNELLATETDVRINDNFFALGGDSLKAMKLVAAARLSGLSLTVGQIFANPTLARMASTAERVSKVIEQELPQFSLLPPDWPQQDAKEEAANLCRLKSHDIEDIYPCTPLQEGLMALSAKFADAYIAQRVVHLADLTTAQRLKAALEATTLISPILRTRIIQVPRRGLVQVVVRDQLGWSSSSNLQDYLLRDRDSPMELGDPLARFGLITEGDNGVHVVFTIHHSLYDGWMMPLIINRVTKAYRGLEAPTSTPFKNFIRYLLDRNHNESEDFWTEQLRGATGLQFPLIPHVSYQVKADSLLEHRVEFPSRPASNTTIATVIRAAWGLVAARYTSSEDVVFGETLTGRNAPVAGIWEIEGPLITTVPMRLRLNQSMLVSEYLQSVHEQAILRIPHEHMGLQNIRRLNPDTLQACELRTGLVLHPSTDEEQESSCETNDCPANGFVPVSDREAAQEALKFNSYALMLVCALYKNGLLIMASFDANTIDERLMQKILEEFGRTVQELCDGTAQRISDLFIMKDPSPREVHHLYQGNFDSLPSELQQLIQASPEDIRNVWIVDPANRQKLLPVGAVGEVLLETVKEQQSTLIDKPQWLFEMTTDEKSVATYLHETGHLGKYQSDGQLILLGPKGANPITNRPNKTPNGLRKADSQPDRGRIVLLSQIWSRILNMREETIGHESDFFALGGDSIGAMKLVSEVRMENMELTVAQVFEYRHLRDMAHVLREVTKSDSCSTKPAPFTLLDCISFDEFISEVILPSLADPTSRIVDVIPCRPMQEIAVRGTTQLPRYSARYELFYLDDTVDRHRLFESCRKLVSRNEILRTIFTSHQDRFYGVVVENLDIPVVEYTIDGDLEGFVKRLCDLDVQTKMPEGAPFVKFFFVQGEGKRSCLIMRISHAQYDEICLPQLLHQLVAIYEGKPIPGTVPFSHFVYHTVRDNIPESIPYWQHLLQGSSMTTLRPNIELLSRRVATISTTIDLSSRLKRITPATLPAAAWALCLARRLSLRDVTFGEVVSGRNVNFPNCYEVMGPTWQYIPVRVKFDETWTGSDLLEYVQQQHIDTSRYEGIGFSEIIRDCTDWPETVDWFDSVVHQDVEHVENLSFLSTNSRMETYYPHLEPLREWKIQTFFGGNSVKVEIVTFEDWLDFGTSVLNELSDCFRQLVNQPDVALL</sequence>
<dbReference type="InterPro" id="IPR020845">
    <property type="entry name" value="AMP-binding_CS"/>
</dbReference>
<dbReference type="FunFam" id="3.30.300.30:FF:000015">
    <property type="entry name" value="Nonribosomal peptide synthase SidD"/>
    <property type="match status" value="1"/>
</dbReference>
<comment type="caution">
    <text evidence="7">The sequence shown here is derived from an EMBL/GenBank/DDBJ whole genome shotgun (WGS) entry which is preliminary data.</text>
</comment>
<dbReference type="Gene3D" id="1.10.1200.10">
    <property type="entry name" value="ACP-like"/>
    <property type="match status" value="2"/>
</dbReference>
<evidence type="ECO:0000256" key="2">
    <source>
        <dbReference type="ARBA" id="ARBA00022553"/>
    </source>
</evidence>
<dbReference type="InterPro" id="IPR036736">
    <property type="entry name" value="ACP-like_sf"/>
</dbReference>
<dbReference type="PANTHER" id="PTHR45527">
    <property type="entry name" value="NONRIBOSOMAL PEPTIDE SYNTHETASE"/>
    <property type="match status" value="1"/>
</dbReference>
<dbReference type="Gene3D" id="3.40.50.12780">
    <property type="entry name" value="N-terminal domain of ligase-like"/>
    <property type="match status" value="1"/>
</dbReference>
<dbReference type="GO" id="GO:0044550">
    <property type="term" value="P:secondary metabolite biosynthetic process"/>
    <property type="evidence" value="ECO:0007669"/>
    <property type="project" value="TreeGrafter"/>
</dbReference>
<dbReference type="SUPFAM" id="SSF47336">
    <property type="entry name" value="ACP-like"/>
    <property type="match status" value="2"/>
</dbReference>
<keyword evidence="3" id="KW-0436">Ligase</keyword>
<dbReference type="FunFam" id="3.30.559.30:FF:000003">
    <property type="entry name" value="Nonribosomal peptide synthase SidD"/>
    <property type="match status" value="1"/>
</dbReference>
<keyword evidence="2" id="KW-0597">Phosphoprotein</keyword>
<dbReference type="InterPro" id="IPR020806">
    <property type="entry name" value="PKS_PP-bd"/>
</dbReference>
<evidence type="ECO:0000256" key="5">
    <source>
        <dbReference type="SAM" id="MobiDB-lite"/>
    </source>
</evidence>
<keyword evidence="1" id="KW-0596">Phosphopantetheine</keyword>
<dbReference type="InterPro" id="IPR023213">
    <property type="entry name" value="CAT-like_dom_sf"/>
</dbReference>
<feature type="domain" description="Carrier" evidence="6">
    <location>
        <begin position="1447"/>
        <end position="1523"/>
    </location>
</feature>
<protein>
    <recommendedName>
        <fullName evidence="6">Carrier domain-containing protein</fullName>
    </recommendedName>
</protein>
<evidence type="ECO:0000256" key="4">
    <source>
        <dbReference type="ARBA" id="ARBA00029454"/>
    </source>
</evidence>
<dbReference type="Pfam" id="PF00501">
    <property type="entry name" value="AMP-binding"/>
    <property type="match status" value="1"/>
</dbReference>
<feature type="region of interest" description="Disordered" evidence="5">
    <location>
        <begin position="1425"/>
        <end position="1446"/>
    </location>
</feature>
<reference evidence="7" key="1">
    <citation type="submission" date="2022-10" db="EMBL/GenBank/DDBJ databases">
        <title>Culturing micro-colonial fungi from biological soil crusts in the Mojave desert and describing Neophaeococcomyces mojavensis, and introducing the new genera and species Taxawa tesnikishii.</title>
        <authorList>
            <person name="Kurbessoian T."/>
            <person name="Stajich J.E."/>
        </authorList>
    </citation>
    <scope>NUCLEOTIDE SEQUENCE</scope>
    <source>
        <strain evidence="7">TK_35</strain>
    </source>
</reference>
<dbReference type="InterPro" id="IPR010071">
    <property type="entry name" value="AA_adenyl_dom"/>
</dbReference>
<keyword evidence="8" id="KW-1185">Reference proteome</keyword>
<dbReference type="GO" id="GO:0031177">
    <property type="term" value="F:phosphopantetheine binding"/>
    <property type="evidence" value="ECO:0007669"/>
    <property type="project" value="InterPro"/>
</dbReference>
<dbReference type="GO" id="GO:0043041">
    <property type="term" value="P:amino acid activation for nonribosomal peptide biosynthetic process"/>
    <property type="evidence" value="ECO:0007669"/>
    <property type="project" value="TreeGrafter"/>
</dbReference>
<dbReference type="PROSITE" id="PS00455">
    <property type="entry name" value="AMP_BINDING"/>
    <property type="match status" value="1"/>
</dbReference>
<dbReference type="GO" id="GO:0016874">
    <property type="term" value="F:ligase activity"/>
    <property type="evidence" value="ECO:0007669"/>
    <property type="project" value="UniProtKB-KW"/>
</dbReference>
<dbReference type="Gene3D" id="3.30.559.10">
    <property type="entry name" value="Chloramphenicol acetyltransferase-like domain"/>
    <property type="match status" value="2"/>
</dbReference>
<organism evidence="7 8">
    <name type="scientific">Knufia peltigerae</name>
    <dbReference type="NCBI Taxonomy" id="1002370"/>
    <lineage>
        <taxon>Eukaryota</taxon>
        <taxon>Fungi</taxon>
        <taxon>Dikarya</taxon>
        <taxon>Ascomycota</taxon>
        <taxon>Pezizomycotina</taxon>
        <taxon>Eurotiomycetes</taxon>
        <taxon>Chaetothyriomycetidae</taxon>
        <taxon>Chaetothyriales</taxon>
        <taxon>Trichomeriaceae</taxon>
        <taxon>Knufia</taxon>
    </lineage>
</organism>
<evidence type="ECO:0000313" key="7">
    <source>
        <dbReference type="EMBL" id="KAJ9628429.1"/>
    </source>
</evidence>
<feature type="domain" description="Carrier" evidence="6">
    <location>
        <begin position="785"/>
        <end position="860"/>
    </location>
</feature>
<comment type="similarity">
    <text evidence="4">Belongs to the NRP synthetase family.</text>
</comment>
<dbReference type="InterPro" id="IPR006162">
    <property type="entry name" value="Ppantetheine_attach_site"/>
</dbReference>
<dbReference type="PROSITE" id="PS00012">
    <property type="entry name" value="PHOSPHOPANTETHEINE"/>
    <property type="match status" value="2"/>
</dbReference>
<feature type="region of interest" description="Disordered" evidence="5">
    <location>
        <begin position="1"/>
        <end position="20"/>
    </location>
</feature>
<evidence type="ECO:0000259" key="6">
    <source>
        <dbReference type="PROSITE" id="PS50075"/>
    </source>
</evidence>
<dbReference type="NCBIfam" id="TIGR01733">
    <property type="entry name" value="AA-adenyl-dom"/>
    <property type="match status" value="1"/>
</dbReference>
<dbReference type="InterPro" id="IPR000873">
    <property type="entry name" value="AMP-dep_synth/lig_dom"/>
</dbReference>
<dbReference type="PANTHER" id="PTHR45527:SF3">
    <property type="entry name" value="SIDEROPHORE SYNTHETASE (EUROFUNG)"/>
    <property type="match status" value="1"/>
</dbReference>
<dbReference type="SUPFAM" id="SSF52777">
    <property type="entry name" value="CoA-dependent acyltransferases"/>
    <property type="match status" value="4"/>
</dbReference>
<dbReference type="CDD" id="cd05918">
    <property type="entry name" value="A_NRPS_SidN3_like"/>
    <property type="match status" value="1"/>
</dbReference>
<dbReference type="SMART" id="SM00823">
    <property type="entry name" value="PKS_PP"/>
    <property type="match status" value="2"/>
</dbReference>
<dbReference type="CDD" id="cd19545">
    <property type="entry name" value="FUM14_C_NRPS-like"/>
    <property type="match status" value="1"/>
</dbReference>
<dbReference type="InterPro" id="IPR009081">
    <property type="entry name" value="PP-bd_ACP"/>
</dbReference>
<dbReference type="InterPro" id="IPR001242">
    <property type="entry name" value="Condensation_dom"/>
</dbReference>
<accession>A0AA38XZF3</accession>
<feature type="compositionally biased region" description="Polar residues" evidence="5">
    <location>
        <begin position="1429"/>
        <end position="1438"/>
    </location>
</feature>
<gene>
    <name evidence="7" type="ORF">H2204_009266</name>
</gene>
<dbReference type="CDD" id="cd19542">
    <property type="entry name" value="CT_NRPS-like"/>
    <property type="match status" value="1"/>
</dbReference>
<evidence type="ECO:0000256" key="1">
    <source>
        <dbReference type="ARBA" id="ARBA00022450"/>
    </source>
</evidence>
<dbReference type="Gene3D" id="3.30.559.30">
    <property type="entry name" value="Nonribosomal peptide synthetase, condensation domain"/>
    <property type="match status" value="2"/>
</dbReference>
<feature type="compositionally biased region" description="Polar residues" evidence="5">
    <location>
        <begin position="11"/>
        <end position="20"/>
    </location>
</feature>
<dbReference type="FunFam" id="3.40.50.12780:FF:000014">
    <property type="entry name" value="Nonribosomal peptide synthetase 1"/>
    <property type="match status" value="1"/>
</dbReference>
<dbReference type="Pfam" id="PF00668">
    <property type="entry name" value="Condensation"/>
    <property type="match status" value="2"/>
</dbReference>
<dbReference type="GO" id="GO:0005737">
    <property type="term" value="C:cytoplasm"/>
    <property type="evidence" value="ECO:0007669"/>
    <property type="project" value="TreeGrafter"/>
</dbReference>
<dbReference type="SUPFAM" id="SSF56801">
    <property type="entry name" value="Acetyl-CoA synthetase-like"/>
    <property type="match status" value="1"/>
</dbReference>
<dbReference type="EMBL" id="JAPDRN010000071">
    <property type="protein sequence ID" value="KAJ9628429.1"/>
    <property type="molecule type" value="Genomic_DNA"/>
</dbReference>
<dbReference type="InterPro" id="IPR045851">
    <property type="entry name" value="AMP-bd_C_sf"/>
</dbReference>
<evidence type="ECO:0000313" key="8">
    <source>
        <dbReference type="Proteomes" id="UP001172681"/>
    </source>
</evidence>
<dbReference type="InterPro" id="IPR042099">
    <property type="entry name" value="ANL_N_sf"/>
</dbReference>
<proteinExistence type="inferred from homology"/>
<dbReference type="Gene3D" id="3.30.300.30">
    <property type="match status" value="1"/>
</dbReference>
<evidence type="ECO:0000256" key="3">
    <source>
        <dbReference type="ARBA" id="ARBA00022598"/>
    </source>
</evidence>
<dbReference type="PROSITE" id="PS50075">
    <property type="entry name" value="CARRIER"/>
    <property type="match status" value="2"/>
</dbReference>
<name>A0AA38XZF3_9EURO</name>
<dbReference type="Proteomes" id="UP001172681">
    <property type="component" value="Unassembled WGS sequence"/>
</dbReference>
<dbReference type="Pfam" id="PF00550">
    <property type="entry name" value="PP-binding"/>
    <property type="match status" value="2"/>
</dbReference>